<accession>A0ABQ8T2M4</accession>
<dbReference type="PROSITE" id="PS51257">
    <property type="entry name" value="PROKAR_LIPOPROTEIN"/>
    <property type="match status" value="1"/>
</dbReference>
<evidence type="ECO:0000313" key="3">
    <source>
        <dbReference type="Proteomes" id="UP001148838"/>
    </source>
</evidence>
<evidence type="ECO:0000256" key="1">
    <source>
        <dbReference type="SAM" id="MobiDB-lite"/>
    </source>
</evidence>
<gene>
    <name evidence="2" type="ORF">ANN_08639</name>
</gene>
<feature type="region of interest" description="Disordered" evidence="1">
    <location>
        <begin position="1"/>
        <end position="33"/>
    </location>
</feature>
<proteinExistence type="predicted"/>
<keyword evidence="3" id="KW-1185">Reference proteome</keyword>
<sequence>MDKKKRSAASTASMPPFFPSPPRSSPSPASGSSCCHDYQTGVVLPTGYSPMSVVDARRSIHFDVLSRCCVAVCLLHGRFQTPDVRHSDGTRFRRKIKRYNNRIWGSQNSHAVVQLERDSPKVNVFCVVSRRRVFDPLFFADNNVKMYLDILEN</sequence>
<comment type="caution">
    <text evidence="2">The sequence shown here is derived from an EMBL/GenBank/DDBJ whole genome shotgun (WGS) entry which is preliminary data.</text>
</comment>
<name>A0ABQ8T2M4_PERAM</name>
<reference evidence="2 3" key="1">
    <citation type="journal article" date="2022" name="Allergy">
        <title>Genome assembly and annotation of Periplaneta americana reveal a comprehensive cockroach allergen profile.</title>
        <authorList>
            <person name="Wang L."/>
            <person name="Xiong Q."/>
            <person name="Saelim N."/>
            <person name="Wang L."/>
            <person name="Nong W."/>
            <person name="Wan A.T."/>
            <person name="Shi M."/>
            <person name="Liu X."/>
            <person name="Cao Q."/>
            <person name="Hui J.H.L."/>
            <person name="Sookrung N."/>
            <person name="Leung T.F."/>
            <person name="Tungtrongchitr A."/>
            <person name="Tsui S.K.W."/>
        </authorList>
    </citation>
    <scope>NUCLEOTIDE SEQUENCE [LARGE SCALE GENOMIC DNA]</scope>
    <source>
        <strain evidence="2">PWHHKU_190912</strain>
    </source>
</reference>
<dbReference type="EMBL" id="JAJSOF020000017">
    <property type="protein sequence ID" value="KAJ4440498.1"/>
    <property type="molecule type" value="Genomic_DNA"/>
</dbReference>
<organism evidence="2 3">
    <name type="scientific">Periplaneta americana</name>
    <name type="common">American cockroach</name>
    <name type="synonym">Blatta americana</name>
    <dbReference type="NCBI Taxonomy" id="6978"/>
    <lineage>
        <taxon>Eukaryota</taxon>
        <taxon>Metazoa</taxon>
        <taxon>Ecdysozoa</taxon>
        <taxon>Arthropoda</taxon>
        <taxon>Hexapoda</taxon>
        <taxon>Insecta</taxon>
        <taxon>Pterygota</taxon>
        <taxon>Neoptera</taxon>
        <taxon>Polyneoptera</taxon>
        <taxon>Dictyoptera</taxon>
        <taxon>Blattodea</taxon>
        <taxon>Blattoidea</taxon>
        <taxon>Blattidae</taxon>
        <taxon>Blattinae</taxon>
        <taxon>Periplaneta</taxon>
    </lineage>
</organism>
<protein>
    <submittedName>
        <fullName evidence="2">Uncharacterized protein</fullName>
    </submittedName>
</protein>
<evidence type="ECO:0000313" key="2">
    <source>
        <dbReference type="EMBL" id="KAJ4440498.1"/>
    </source>
</evidence>
<dbReference type="Proteomes" id="UP001148838">
    <property type="component" value="Unassembled WGS sequence"/>
</dbReference>
<feature type="compositionally biased region" description="Pro residues" evidence="1">
    <location>
        <begin position="16"/>
        <end position="25"/>
    </location>
</feature>